<accession>A0A1H0UJE2</accession>
<name>A0A1H0UJE2_9PSEU</name>
<organism evidence="1 2">
    <name type="scientific">Lentzea jiangxiensis</name>
    <dbReference type="NCBI Taxonomy" id="641025"/>
    <lineage>
        <taxon>Bacteria</taxon>
        <taxon>Bacillati</taxon>
        <taxon>Actinomycetota</taxon>
        <taxon>Actinomycetes</taxon>
        <taxon>Pseudonocardiales</taxon>
        <taxon>Pseudonocardiaceae</taxon>
        <taxon>Lentzea</taxon>
    </lineage>
</organism>
<dbReference type="Proteomes" id="UP000199691">
    <property type="component" value="Unassembled WGS sequence"/>
</dbReference>
<proteinExistence type="predicted"/>
<dbReference type="AlphaFoldDB" id="A0A1H0UJE2"/>
<evidence type="ECO:0000313" key="1">
    <source>
        <dbReference type="EMBL" id="SDP66412.1"/>
    </source>
</evidence>
<reference evidence="2" key="1">
    <citation type="submission" date="2016-10" db="EMBL/GenBank/DDBJ databases">
        <authorList>
            <person name="Varghese N."/>
            <person name="Submissions S."/>
        </authorList>
    </citation>
    <scope>NUCLEOTIDE SEQUENCE [LARGE SCALE GENOMIC DNA]</scope>
    <source>
        <strain evidence="2">CGMCC 4.6609</strain>
    </source>
</reference>
<gene>
    <name evidence="1" type="ORF">SAMN05421507_11262</name>
</gene>
<evidence type="ECO:0000313" key="2">
    <source>
        <dbReference type="Proteomes" id="UP000199691"/>
    </source>
</evidence>
<dbReference type="EMBL" id="FNIX01000012">
    <property type="protein sequence ID" value="SDP66412.1"/>
    <property type="molecule type" value="Genomic_DNA"/>
</dbReference>
<keyword evidence="2" id="KW-1185">Reference proteome</keyword>
<protein>
    <submittedName>
        <fullName evidence="1">Uncharacterized protein</fullName>
    </submittedName>
</protein>
<sequence length="337" mass="37236">MIIKVRDEIRRLRAGHGVLAPNLAERLGPHLRALCGLNQDAAQLRATLVQHLLAFAGGLPQERQDVLAVSLAIDCGVEHLAHFTDRVDHLAALLSVSTRTALRRIGEAEQELAGEIAAELTRNRGGTRFVNSYYISEYRVIVDNTAAHADPATVSVYQEREIVCVQDGLSEIPIRFELPEHIDTPNPRFSAHVRHGGRVTSLRRPSSTGFELVVGLPAPLVRRQAHRFGLSFVFPAEVVRAHHVITGEVTIRRFQLILKFHPDHPPMWIRRVEGEDVRTLDAFALHTAPHGMFPLDAVGEANLAFDHLNPHLAYGCQYRWGEVPVSRAAASGEDGAG</sequence>